<gene>
    <name evidence="1" type="ORF">NEMBOFW57_010004</name>
</gene>
<accession>A0AAD4HV69</accession>
<proteinExistence type="predicted"/>
<sequence length="193" mass="21872">MHGVDRRRGVLREPRGRGILNLAKLFRDTVVNTIWEGTTSIMADDIGRVLKDKRIANGRIVEDVYAPWVRKVLQPCQRHFARECDLVLERLDALLSLLARVKGNDRHLEYSGRHILVHLEIITTAVALLHDANTDHDDISSAVATRYVASNAIPATSHHHFETGDDWEKEQEMDRRIFLGAGFTPSQHLSGKL</sequence>
<keyword evidence="2" id="KW-1185">Reference proteome</keyword>
<dbReference type="GO" id="GO:0003995">
    <property type="term" value="F:acyl-CoA dehydrogenase activity"/>
    <property type="evidence" value="ECO:0007669"/>
    <property type="project" value="TreeGrafter"/>
</dbReference>
<dbReference type="PANTHER" id="PTHR42707:SF2">
    <property type="entry name" value="ACD11 DEHYDROGENASE"/>
    <property type="match status" value="1"/>
</dbReference>
<name>A0AAD4HV69_9PEZI</name>
<evidence type="ECO:0000313" key="1">
    <source>
        <dbReference type="EMBL" id="KAG7285377.1"/>
    </source>
</evidence>
<dbReference type="InterPro" id="IPR052904">
    <property type="entry name" value="Acyl-CoA_dehydrogenase-like"/>
</dbReference>
<organism evidence="1 2">
    <name type="scientific">Staphylotrichum longicolle</name>
    <dbReference type="NCBI Taxonomy" id="669026"/>
    <lineage>
        <taxon>Eukaryota</taxon>
        <taxon>Fungi</taxon>
        <taxon>Dikarya</taxon>
        <taxon>Ascomycota</taxon>
        <taxon>Pezizomycotina</taxon>
        <taxon>Sordariomycetes</taxon>
        <taxon>Sordariomycetidae</taxon>
        <taxon>Sordariales</taxon>
        <taxon>Chaetomiaceae</taxon>
        <taxon>Staphylotrichum</taxon>
    </lineage>
</organism>
<evidence type="ECO:0008006" key="3">
    <source>
        <dbReference type="Google" id="ProtNLM"/>
    </source>
</evidence>
<dbReference type="EMBL" id="JAHCVI010000005">
    <property type="protein sequence ID" value="KAG7285377.1"/>
    <property type="molecule type" value="Genomic_DNA"/>
</dbReference>
<comment type="caution">
    <text evidence="1">The sequence shown here is derived from an EMBL/GenBank/DDBJ whole genome shotgun (WGS) entry which is preliminary data.</text>
</comment>
<dbReference type="Gene3D" id="1.20.140.10">
    <property type="entry name" value="Butyryl-CoA Dehydrogenase, subunit A, domain 3"/>
    <property type="match status" value="1"/>
</dbReference>
<dbReference type="PANTHER" id="PTHR42707">
    <property type="entry name" value="ACYL-COA DEHYDROGENASE"/>
    <property type="match status" value="1"/>
</dbReference>
<dbReference type="SUPFAM" id="SSF47203">
    <property type="entry name" value="Acyl-CoA dehydrogenase C-terminal domain-like"/>
    <property type="match status" value="1"/>
</dbReference>
<protein>
    <recommendedName>
        <fullName evidence="3">Acyl-CoA dehydrogenase/oxidase C-terminal domain-containing protein</fullName>
    </recommendedName>
</protein>
<reference evidence="1" key="1">
    <citation type="submission" date="2023-02" db="EMBL/GenBank/DDBJ databases">
        <authorList>
            <person name="Palmer J.M."/>
        </authorList>
    </citation>
    <scope>NUCLEOTIDE SEQUENCE</scope>
    <source>
        <strain evidence="1">FW57</strain>
    </source>
</reference>
<dbReference type="Proteomes" id="UP001197093">
    <property type="component" value="Unassembled WGS sequence"/>
</dbReference>
<dbReference type="AlphaFoldDB" id="A0AAD4HV69"/>
<dbReference type="InterPro" id="IPR036250">
    <property type="entry name" value="AcylCo_DH-like_C"/>
</dbReference>
<evidence type="ECO:0000313" key="2">
    <source>
        <dbReference type="Proteomes" id="UP001197093"/>
    </source>
</evidence>